<keyword evidence="2" id="KW-0732">Signal</keyword>
<evidence type="ECO:0000313" key="4">
    <source>
        <dbReference type="Proteomes" id="UP000650485"/>
    </source>
</evidence>
<dbReference type="EMBL" id="JACSZT010000020">
    <property type="protein sequence ID" value="MBC6499578.1"/>
    <property type="molecule type" value="Genomic_DNA"/>
</dbReference>
<proteinExistence type="predicted"/>
<feature type="region of interest" description="Disordered" evidence="1">
    <location>
        <begin position="34"/>
        <end position="115"/>
    </location>
</feature>
<name>A0A3R6C0R5_WEICO</name>
<feature type="compositionally biased region" description="Low complexity" evidence="1">
    <location>
        <begin position="40"/>
        <end position="81"/>
    </location>
</feature>
<feature type="chain" id="PRO_5044330415" evidence="2">
    <location>
        <begin position="24"/>
        <end position="191"/>
    </location>
</feature>
<organism evidence="3 4">
    <name type="scientific">Weissella confusa</name>
    <name type="common">Lactobacillus confusus</name>
    <dbReference type="NCBI Taxonomy" id="1583"/>
    <lineage>
        <taxon>Bacteria</taxon>
        <taxon>Bacillati</taxon>
        <taxon>Bacillota</taxon>
        <taxon>Bacilli</taxon>
        <taxon>Lactobacillales</taxon>
        <taxon>Lactobacillaceae</taxon>
        <taxon>Weissella</taxon>
    </lineage>
</organism>
<dbReference type="AlphaFoldDB" id="A0A3R6C0R5"/>
<dbReference type="Proteomes" id="UP000650485">
    <property type="component" value="Unassembled WGS sequence"/>
</dbReference>
<dbReference type="RefSeq" id="WP_118703882.1">
    <property type="nucleotide sequence ID" value="NZ_CABJBN010000002.1"/>
</dbReference>
<evidence type="ECO:0000313" key="3">
    <source>
        <dbReference type="EMBL" id="MBC6499578.1"/>
    </source>
</evidence>
<gene>
    <name evidence="3" type="ORF">H7R52_15740</name>
</gene>
<sequence>MKGVKVIGAVALVFLLGFGGAMAWSTVADGRHATQEEMTQSKSSKSTSSVSSKKSSASKSTVDSQSQSSASSSSDTAASATPAVKSETSEVTASQSSSSQAQPAASVQTAPSTANTSQDAINAVIAYERANGGLSSDVTYFITANTGSVYQIEARVDNPSDSSVTNMAGLFRYDATTGQVTHMDQMTGSFN</sequence>
<protein>
    <submittedName>
        <fullName evidence="3">Uncharacterized protein</fullName>
    </submittedName>
</protein>
<evidence type="ECO:0000256" key="1">
    <source>
        <dbReference type="SAM" id="MobiDB-lite"/>
    </source>
</evidence>
<feature type="compositionally biased region" description="Low complexity" evidence="1">
    <location>
        <begin position="89"/>
        <end position="112"/>
    </location>
</feature>
<reference evidence="3" key="1">
    <citation type="submission" date="2020-08" db="EMBL/GenBank/DDBJ databases">
        <title>Complete genome sequence of Weissella confusa strain FS54 provides insights into metabolic potential.</title>
        <authorList>
            <person name="Fhoula I."/>
            <person name="Najjari A."/>
            <person name="Lekired A."/>
            <person name="Bessrour-Aouam N."/>
            <person name="Jaballah S."/>
            <person name="Klibi N."/>
            <person name="Ouzari H.-I."/>
        </authorList>
    </citation>
    <scope>NUCLEOTIDE SEQUENCE</scope>
    <source>
        <strain evidence="3">FS54</strain>
    </source>
</reference>
<accession>A0A3R6C0R5</accession>
<feature type="signal peptide" evidence="2">
    <location>
        <begin position="1"/>
        <end position="23"/>
    </location>
</feature>
<evidence type="ECO:0000256" key="2">
    <source>
        <dbReference type="SAM" id="SignalP"/>
    </source>
</evidence>
<comment type="caution">
    <text evidence="3">The sequence shown here is derived from an EMBL/GenBank/DDBJ whole genome shotgun (WGS) entry which is preliminary data.</text>
</comment>